<gene>
    <name evidence="1" type="ORF">SVIM_LOCUS111940</name>
</gene>
<protein>
    <submittedName>
        <fullName evidence="1">Uncharacterized protein</fullName>
    </submittedName>
</protein>
<accession>A0A6N2KY11</accession>
<dbReference type="AlphaFoldDB" id="A0A6N2KY11"/>
<name>A0A6N2KY11_SALVM</name>
<sequence length="357" mass="39294">MGKIWAEVEIRPLLTVLRKRGKEVGEIDVYFAENCMCVSAEIVEGFCMPKLMISVNYMSVSAEIVEGFCMPKLTILGYEGRVRSGLDHRQDKLSLQVEQLVSEHLVLIPRINDNGIVVVIFERYYRMMCLQRRHLKASDKSICLPSSADGCAEHIFRLGFHGIYGTGLVVRMTAGTSSVASRLERTIIENDNDSYATPFRAGFGKAAQGMKSVRGEDATSAKKRGIDGRSARIWVEVVIIVGTRVIGRRIVLVGLPRETKARGPMLGTYLVRDKCYSREVQVSGGKIQGQVYHMTQEDVGVMPDVVAGSEVGSRHQEQNREGGKAQSGQYIASWAGLLQNCGMIACGASQVANRGDN</sequence>
<reference evidence="1" key="1">
    <citation type="submission" date="2019-03" db="EMBL/GenBank/DDBJ databases">
        <authorList>
            <person name="Mank J."/>
            <person name="Almeida P."/>
        </authorList>
    </citation>
    <scope>NUCLEOTIDE SEQUENCE</scope>
    <source>
        <strain evidence="1">78183</strain>
    </source>
</reference>
<organism evidence="1">
    <name type="scientific">Salix viminalis</name>
    <name type="common">Common osier</name>
    <name type="synonym">Basket willow</name>
    <dbReference type="NCBI Taxonomy" id="40686"/>
    <lineage>
        <taxon>Eukaryota</taxon>
        <taxon>Viridiplantae</taxon>
        <taxon>Streptophyta</taxon>
        <taxon>Embryophyta</taxon>
        <taxon>Tracheophyta</taxon>
        <taxon>Spermatophyta</taxon>
        <taxon>Magnoliopsida</taxon>
        <taxon>eudicotyledons</taxon>
        <taxon>Gunneridae</taxon>
        <taxon>Pentapetalae</taxon>
        <taxon>rosids</taxon>
        <taxon>fabids</taxon>
        <taxon>Malpighiales</taxon>
        <taxon>Salicaceae</taxon>
        <taxon>Saliceae</taxon>
        <taxon>Salix</taxon>
    </lineage>
</organism>
<dbReference type="EMBL" id="CAADRP010000558">
    <property type="protein sequence ID" value="VFU29987.1"/>
    <property type="molecule type" value="Genomic_DNA"/>
</dbReference>
<evidence type="ECO:0000313" key="1">
    <source>
        <dbReference type="EMBL" id="VFU29987.1"/>
    </source>
</evidence>
<proteinExistence type="predicted"/>